<dbReference type="InterPro" id="IPR010380">
    <property type="entry name" value="DUF975"/>
</dbReference>
<evidence type="ECO:0000256" key="1">
    <source>
        <dbReference type="SAM" id="MobiDB-lite"/>
    </source>
</evidence>
<feature type="region of interest" description="Disordered" evidence="1">
    <location>
        <begin position="108"/>
        <end position="137"/>
    </location>
</feature>
<reference evidence="3" key="1">
    <citation type="submission" date="2019-08" db="EMBL/GenBank/DDBJ databases">
        <authorList>
            <person name="Kucharzyk K."/>
            <person name="Murdoch R.W."/>
            <person name="Higgins S."/>
            <person name="Loffler F."/>
        </authorList>
    </citation>
    <scope>NUCLEOTIDE SEQUENCE</scope>
</reference>
<proteinExistence type="predicted"/>
<organism evidence="3">
    <name type="scientific">bioreactor metagenome</name>
    <dbReference type="NCBI Taxonomy" id="1076179"/>
    <lineage>
        <taxon>unclassified sequences</taxon>
        <taxon>metagenomes</taxon>
        <taxon>ecological metagenomes</taxon>
    </lineage>
</organism>
<dbReference type="PANTHER" id="PTHR40076:SF1">
    <property type="entry name" value="MEMBRANE PROTEIN"/>
    <property type="match status" value="1"/>
</dbReference>
<evidence type="ECO:0000313" key="3">
    <source>
        <dbReference type="EMBL" id="MPN61797.1"/>
    </source>
</evidence>
<dbReference type="AlphaFoldDB" id="A0A645JEM2"/>
<name>A0A645JEM2_9ZZZZ</name>
<comment type="caution">
    <text evidence="3">The sequence shown here is derived from an EMBL/GenBank/DDBJ whole genome shotgun (WGS) entry which is preliminary data.</text>
</comment>
<feature type="transmembrane region" description="Helical" evidence="2">
    <location>
        <begin position="57"/>
        <end position="82"/>
    </location>
</feature>
<dbReference type="EMBL" id="VSSQ01138931">
    <property type="protein sequence ID" value="MPN61797.1"/>
    <property type="molecule type" value="Genomic_DNA"/>
</dbReference>
<feature type="compositionally biased region" description="Low complexity" evidence="1">
    <location>
        <begin position="110"/>
        <end position="122"/>
    </location>
</feature>
<protein>
    <recommendedName>
        <fullName evidence="4">DUF975 family protein</fullName>
    </recommendedName>
</protein>
<evidence type="ECO:0000256" key="2">
    <source>
        <dbReference type="SAM" id="Phobius"/>
    </source>
</evidence>
<evidence type="ECO:0008006" key="4">
    <source>
        <dbReference type="Google" id="ProtNLM"/>
    </source>
</evidence>
<dbReference type="PANTHER" id="PTHR40076">
    <property type="entry name" value="MEMBRANE PROTEIN-RELATED"/>
    <property type="match status" value="1"/>
</dbReference>
<feature type="transmembrane region" description="Helical" evidence="2">
    <location>
        <begin position="6"/>
        <end position="31"/>
    </location>
</feature>
<keyword evidence="2" id="KW-0472">Membrane</keyword>
<gene>
    <name evidence="3" type="ORF">SDC9_209541</name>
</gene>
<sequence>MMTIFVILWSLLLIVPGIIAAIRYSMCFYILADNPDIGIMEALNESKRMMRGNKWKYFCLNLSFIGWGLLCICTVGIGFLWLTPYVETSVIAFYDIANGSLRPARHIDWNPENPGSPENPESLRISENPKNPGNPEL</sequence>
<keyword evidence="2" id="KW-1133">Transmembrane helix</keyword>
<accession>A0A645JEM2</accession>
<dbReference type="Pfam" id="PF06161">
    <property type="entry name" value="DUF975"/>
    <property type="match status" value="1"/>
</dbReference>
<keyword evidence="2" id="KW-0812">Transmembrane</keyword>